<feature type="binding site" description="axial binding residue" evidence="6">
    <location>
        <position position="51"/>
    </location>
    <ligand>
        <name>heme b</name>
        <dbReference type="ChEBI" id="CHEBI:60344"/>
        <note>ligand shared between dimeric partners</note>
    </ligand>
    <ligandPart>
        <name>Fe</name>
        <dbReference type="ChEBI" id="CHEBI:18248"/>
    </ligandPart>
</feature>
<evidence type="ECO:0000256" key="1">
    <source>
        <dbReference type="ARBA" id="ARBA00022434"/>
    </source>
</evidence>
<dbReference type="InterPro" id="IPR002024">
    <property type="entry name" value="Bacterioferritin"/>
</dbReference>
<evidence type="ECO:0000259" key="7">
    <source>
        <dbReference type="PROSITE" id="PS50905"/>
    </source>
</evidence>
<dbReference type="Gene3D" id="1.20.1260.10">
    <property type="match status" value="1"/>
</dbReference>
<dbReference type="PROSITE" id="PS50905">
    <property type="entry name" value="FERRITIN_LIKE"/>
    <property type="match status" value="1"/>
</dbReference>
<comment type="caution">
    <text evidence="8">The sequence shown here is derived from an EMBL/GenBank/DDBJ whole genome shotgun (WGS) entry which is preliminary data.</text>
</comment>
<feature type="binding site" evidence="6">
    <location>
        <position position="50"/>
    </location>
    <ligand>
        <name>Fe cation</name>
        <dbReference type="ChEBI" id="CHEBI:24875"/>
        <label>1</label>
    </ligand>
</feature>
<comment type="catalytic activity">
    <reaction evidence="5">
        <text>4 Fe(2+) + O2 + 4 H(+) = 4 Fe(3+) + 2 H2O</text>
        <dbReference type="Rhea" id="RHEA:11148"/>
        <dbReference type="ChEBI" id="CHEBI:15377"/>
        <dbReference type="ChEBI" id="CHEBI:15378"/>
        <dbReference type="ChEBI" id="CHEBI:15379"/>
        <dbReference type="ChEBI" id="CHEBI:29033"/>
        <dbReference type="ChEBI" id="CHEBI:29034"/>
        <dbReference type="EC" id="1.16.3.1"/>
    </reaction>
</comment>
<organism evidence="8 9">
    <name type="scientific">Eiseniibacteriota bacterium</name>
    <dbReference type="NCBI Taxonomy" id="2212470"/>
    <lineage>
        <taxon>Bacteria</taxon>
        <taxon>Candidatus Eiseniibacteriota</taxon>
    </lineage>
</organism>
<keyword evidence="3 5" id="KW-0479">Metal-binding</keyword>
<keyword evidence="4 5" id="KW-0408">Iron</keyword>
<dbReference type="GO" id="GO:0005829">
    <property type="term" value="C:cytosol"/>
    <property type="evidence" value="ECO:0007669"/>
    <property type="project" value="TreeGrafter"/>
</dbReference>
<evidence type="ECO:0000256" key="5">
    <source>
        <dbReference type="PIRNR" id="PIRNR002560"/>
    </source>
</evidence>
<feature type="binding site" evidence="6">
    <location>
        <position position="53"/>
    </location>
    <ligand>
        <name>Fe cation</name>
        <dbReference type="ChEBI" id="CHEBI:24875"/>
        <label>1</label>
    </ligand>
</feature>
<feature type="binding site" evidence="6">
    <location>
        <position position="50"/>
    </location>
    <ligand>
        <name>Fe cation</name>
        <dbReference type="ChEBI" id="CHEBI:24875"/>
        <label>2</label>
    </ligand>
</feature>
<dbReference type="GO" id="GO:0004322">
    <property type="term" value="F:ferroxidase activity"/>
    <property type="evidence" value="ECO:0007669"/>
    <property type="project" value="UniProtKB-EC"/>
</dbReference>
<evidence type="ECO:0000256" key="4">
    <source>
        <dbReference type="ARBA" id="ARBA00023004"/>
    </source>
</evidence>
<feature type="binding site" evidence="6">
    <location>
        <position position="129"/>
    </location>
    <ligand>
        <name>Fe cation</name>
        <dbReference type="ChEBI" id="CHEBI:24875"/>
        <label>2</label>
    </ligand>
</feature>
<feature type="binding site" evidence="6">
    <location>
        <position position="93"/>
    </location>
    <ligand>
        <name>Fe cation</name>
        <dbReference type="ChEBI" id="CHEBI:24875"/>
        <label>2</label>
    </ligand>
</feature>
<dbReference type="Pfam" id="PF00210">
    <property type="entry name" value="Ferritin"/>
    <property type="match status" value="1"/>
</dbReference>
<dbReference type="PIRSF" id="PIRSF002560">
    <property type="entry name" value="Bacterioferritin"/>
    <property type="match status" value="1"/>
</dbReference>
<dbReference type="Proteomes" id="UP000777784">
    <property type="component" value="Unassembled WGS sequence"/>
</dbReference>
<protein>
    <recommendedName>
        <fullName evidence="5">Bacterioferritin</fullName>
        <ecNumber evidence="5">1.16.3.1</ecNumber>
    </recommendedName>
</protein>
<dbReference type="GO" id="GO:0008199">
    <property type="term" value="F:ferric iron binding"/>
    <property type="evidence" value="ECO:0007669"/>
    <property type="project" value="InterPro"/>
</dbReference>
<dbReference type="PANTHER" id="PTHR30295:SF0">
    <property type="entry name" value="BACTERIOFERRITIN"/>
    <property type="match status" value="1"/>
</dbReference>
<dbReference type="CDD" id="cd00907">
    <property type="entry name" value="Bacterioferritin"/>
    <property type="match status" value="1"/>
</dbReference>
<dbReference type="AlphaFoldDB" id="A0A948RXY9"/>
<proteinExistence type="inferred from homology"/>
<dbReference type="InterPro" id="IPR008331">
    <property type="entry name" value="Ferritin_DPS_dom"/>
</dbReference>
<feature type="domain" description="Ferritin-like diiron" evidence="7">
    <location>
        <begin position="1"/>
        <end position="144"/>
    </location>
</feature>
<dbReference type="GO" id="GO:0020037">
    <property type="term" value="F:heme binding"/>
    <property type="evidence" value="ECO:0007669"/>
    <property type="project" value="TreeGrafter"/>
</dbReference>
<feature type="binding site" evidence="6">
    <location>
        <position position="126"/>
    </location>
    <ligand>
        <name>Fe cation</name>
        <dbReference type="ChEBI" id="CHEBI:24875"/>
        <label>1</label>
    </ligand>
</feature>
<dbReference type="InterPro" id="IPR009078">
    <property type="entry name" value="Ferritin-like_SF"/>
</dbReference>
<dbReference type="GO" id="GO:0006826">
    <property type="term" value="P:iron ion transport"/>
    <property type="evidence" value="ECO:0007669"/>
    <property type="project" value="InterPro"/>
</dbReference>
<evidence type="ECO:0000313" key="8">
    <source>
        <dbReference type="EMBL" id="MBU2691622.1"/>
    </source>
</evidence>
<sequence>MLHEQSVELLNKAVADELTAVHQYMYFHFQCDDQGYDLLAGLFKRSAIDEMLHIERIAERILFLGGDVELLANATVKKIHDVKMMLATATGLEEGAIKMYNKFALECAENADAATRKLFESLVDDEERHYNQFDDEVENLKKFGDNYLALQSIERSKSASQRPAAAE</sequence>
<reference evidence="8" key="1">
    <citation type="submission" date="2021-05" db="EMBL/GenBank/DDBJ databases">
        <title>Energy efficiency and biological interactions define the core microbiome of deep oligotrophic groundwater.</title>
        <authorList>
            <person name="Mehrshad M."/>
            <person name="Lopez-Fernandez M."/>
            <person name="Bell E."/>
            <person name="Bernier-Latmani R."/>
            <person name="Bertilsson S."/>
            <person name="Dopson M."/>
        </authorList>
    </citation>
    <scope>NUCLEOTIDE SEQUENCE</scope>
    <source>
        <strain evidence="8">Modern_marine.mb.64</strain>
    </source>
</reference>
<dbReference type="PANTHER" id="PTHR30295">
    <property type="entry name" value="BACTERIOFERRITIN"/>
    <property type="match status" value="1"/>
</dbReference>
<dbReference type="PRINTS" id="PR00601">
    <property type="entry name" value="BACFERRITIN"/>
</dbReference>
<comment type="function">
    <text evidence="5">Iron-storage protein, whose ferroxidase center binds Fe(2+), oxidizes it using dioxygen to Fe(3+), and participates in the subsequent Fe(3+) oxide mineral core formation within the central cavity of the BFR protein shell.</text>
</comment>
<accession>A0A948RXY9</accession>
<feature type="binding site" evidence="6">
    <location>
        <position position="17"/>
    </location>
    <ligand>
        <name>Fe cation</name>
        <dbReference type="ChEBI" id="CHEBI:24875"/>
        <label>1</label>
    </ligand>
</feature>
<evidence type="ECO:0000313" key="9">
    <source>
        <dbReference type="Proteomes" id="UP000777784"/>
    </source>
</evidence>
<dbReference type="GO" id="GO:0006879">
    <property type="term" value="P:intracellular iron ion homeostasis"/>
    <property type="evidence" value="ECO:0007669"/>
    <property type="project" value="UniProtKB-KW"/>
</dbReference>
<feature type="binding site" evidence="6">
    <location>
        <position position="49"/>
    </location>
    <ligand>
        <name>Fe cation</name>
        <dbReference type="ChEBI" id="CHEBI:24875"/>
        <label>3</label>
    </ligand>
</feature>
<dbReference type="SUPFAM" id="SSF47240">
    <property type="entry name" value="Ferritin-like"/>
    <property type="match status" value="1"/>
</dbReference>
<keyword evidence="1 5" id="KW-0409">Iron storage</keyword>
<dbReference type="EMBL" id="JAHJDP010000069">
    <property type="protein sequence ID" value="MBU2691622.1"/>
    <property type="molecule type" value="Genomic_DNA"/>
</dbReference>
<keyword evidence="2" id="KW-0349">Heme</keyword>
<evidence type="ECO:0000256" key="6">
    <source>
        <dbReference type="PIRSR" id="PIRSR002560-1"/>
    </source>
</evidence>
<dbReference type="InterPro" id="IPR009040">
    <property type="entry name" value="Ferritin-like_diiron"/>
</dbReference>
<gene>
    <name evidence="8" type="ORF">KJ970_11915</name>
</gene>
<comment type="similarity">
    <text evidence="5">Belongs to the bacterioferritin family.</text>
</comment>
<dbReference type="InterPro" id="IPR012347">
    <property type="entry name" value="Ferritin-like"/>
</dbReference>
<evidence type="ECO:0000256" key="3">
    <source>
        <dbReference type="ARBA" id="ARBA00022723"/>
    </source>
</evidence>
<feature type="binding site" evidence="6">
    <location>
        <position position="126"/>
    </location>
    <ligand>
        <name>Fe cation</name>
        <dbReference type="ChEBI" id="CHEBI:24875"/>
        <label>2</label>
    </ligand>
</feature>
<dbReference type="EC" id="1.16.3.1" evidence="5"/>
<evidence type="ECO:0000256" key="2">
    <source>
        <dbReference type="ARBA" id="ARBA00022617"/>
    </source>
</evidence>
<name>A0A948RXY9_UNCEI</name>